<accession>A0A8S1WD06</accession>
<protein>
    <submittedName>
        <fullName evidence="1">Uncharacterized protein</fullName>
    </submittedName>
</protein>
<dbReference type="Proteomes" id="UP000683925">
    <property type="component" value="Unassembled WGS sequence"/>
</dbReference>
<evidence type="ECO:0000313" key="3">
    <source>
        <dbReference type="EMBL" id="CAD8186498.1"/>
    </source>
</evidence>
<comment type="caution">
    <text evidence="1">The sequence shown here is derived from an EMBL/GenBank/DDBJ whole genome shotgun (WGS) entry which is preliminary data.</text>
</comment>
<dbReference type="EMBL" id="CAJJDP010000087">
    <property type="protein sequence ID" value="CAD8186486.1"/>
    <property type="molecule type" value="Genomic_DNA"/>
</dbReference>
<evidence type="ECO:0000313" key="1">
    <source>
        <dbReference type="EMBL" id="CAD8186482.1"/>
    </source>
</evidence>
<proteinExistence type="predicted"/>
<sequence length="307" mass="35641">MMHNPQFILLPSILKIVRTNAYTDVVIENISKWFLTNGYLSKLQLIYFGYDLYSNCSPRDCNLENILKNGDSIIILHFGLRKPTQKYCVYWNPLILKGKPCRSSYQWSLGIIYLVRTQGTQILNEVQKYITAWLKGGRLDIGFLINNKKQSVQDLISPLLDPENPIAWNEIHNHPAFREDNACKLILKFRCKFYNYEVKSQSSSRTNSRNENSNQISIMPCPYGLQNPKFSEQNIYNQSIITKVCNLQKSHQDKERNALGNLYSSVLNRHTSTSQTNRQTIQINISPNKFNHQLTLQKCCQNLLKNL</sequence>
<dbReference type="OrthoDB" id="317723at2759"/>
<dbReference type="AlphaFoldDB" id="A0A8S1WD06"/>
<evidence type="ECO:0000313" key="2">
    <source>
        <dbReference type="EMBL" id="CAD8186486.1"/>
    </source>
</evidence>
<dbReference type="OMA" id="RNQNQVX"/>
<organism evidence="1 4">
    <name type="scientific">Paramecium octaurelia</name>
    <dbReference type="NCBI Taxonomy" id="43137"/>
    <lineage>
        <taxon>Eukaryota</taxon>
        <taxon>Sar</taxon>
        <taxon>Alveolata</taxon>
        <taxon>Ciliophora</taxon>
        <taxon>Intramacronucleata</taxon>
        <taxon>Oligohymenophorea</taxon>
        <taxon>Peniculida</taxon>
        <taxon>Parameciidae</taxon>
        <taxon>Paramecium</taxon>
    </lineage>
</organism>
<dbReference type="EMBL" id="CAJJDP010000087">
    <property type="protein sequence ID" value="CAD8186482.1"/>
    <property type="molecule type" value="Genomic_DNA"/>
</dbReference>
<gene>
    <name evidence="1" type="ORF">POCTA_138.1.T0880055</name>
    <name evidence="2" type="ORF">POCTA_138.1.T0880057</name>
    <name evidence="3" type="ORF">POCTA_138.1.T0880063</name>
</gene>
<evidence type="ECO:0000313" key="4">
    <source>
        <dbReference type="Proteomes" id="UP000683925"/>
    </source>
</evidence>
<reference evidence="1" key="1">
    <citation type="submission" date="2021-01" db="EMBL/GenBank/DDBJ databases">
        <authorList>
            <consortium name="Genoscope - CEA"/>
            <person name="William W."/>
        </authorList>
    </citation>
    <scope>NUCLEOTIDE SEQUENCE</scope>
</reference>
<name>A0A8S1WD06_PAROT</name>
<dbReference type="EMBL" id="CAJJDP010000087">
    <property type="protein sequence ID" value="CAD8186498.1"/>
    <property type="molecule type" value="Genomic_DNA"/>
</dbReference>
<keyword evidence="4" id="KW-1185">Reference proteome</keyword>